<evidence type="ECO:0000256" key="5">
    <source>
        <dbReference type="ARBA" id="ARBA00022519"/>
    </source>
</evidence>
<dbReference type="Gene3D" id="2.40.420.20">
    <property type="match status" value="1"/>
</dbReference>
<evidence type="ECO:0000256" key="3">
    <source>
        <dbReference type="ARBA" id="ARBA00022448"/>
    </source>
</evidence>
<protein>
    <submittedName>
        <fullName evidence="11">Membrane fusion protein, multidrug efflux system</fullName>
    </submittedName>
</protein>
<evidence type="ECO:0000256" key="4">
    <source>
        <dbReference type="ARBA" id="ARBA00022475"/>
    </source>
</evidence>
<dbReference type="GO" id="GO:0015562">
    <property type="term" value="F:efflux transmembrane transporter activity"/>
    <property type="evidence" value="ECO:0007669"/>
    <property type="project" value="TreeGrafter"/>
</dbReference>
<dbReference type="NCBIfam" id="TIGR01730">
    <property type="entry name" value="RND_mfp"/>
    <property type="match status" value="1"/>
</dbReference>
<sequence length="396" mass="42265">MATSSSPRRSRLLTAVLLALLLGAVLSWFLASRQRGDIAAPAAPPPITVTTVQVAQRDVPIYLAGVGTVVATQSVTVKARIDGQLDKIGFEEGQEVSAGQLIAQLDSRSQDAQLAQAVAQKAKDQALLQNARLDLRRYIELIKQNAAPRQTLDTQRALVAQLEAAVQLDEAQVAYARTQLSFTRITAPIGGRVGARLVDPGNIVHAADANGLVVINQIDPISVVFTLPEESFQDINHALHTAARALTVVAYPRGGKQALGQGSLVLLNNQIDTSTGTVQLKGSFPNPRHDLWPGQYVNARLILGERRQALTMPASVVQRGPDGTYAYVVDADDAVRIQPIRLIGIQDDTAIIAEGLSAGQRVVLDGQYKLRPGLRVAETGAPPGAAREPAIQRSAR</sequence>
<dbReference type="AlphaFoldDB" id="A0A1M5QPZ4"/>
<dbReference type="InterPro" id="IPR006143">
    <property type="entry name" value="RND_pump_MFP"/>
</dbReference>
<dbReference type="RefSeq" id="WP_073101963.1">
    <property type="nucleotide sequence ID" value="NZ_FQXE01000002.1"/>
</dbReference>
<dbReference type="PANTHER" id="PTHR30469:SF12">
    <property type="entry name" value="MULTIDRUG RESISTANCE PROTEIN MDTA"/>
    <property type="match status" value="1"/>
</dbReference>
<evidence type="ECO:0000313" key="12">
    <source>
        <dbReference type="Proteomes" id="UP000184226"/>
    </source>
</evidence>
<accession>A0A1M5QPZ4</accession>
<comment type="subcellular location">
    <subcellularLocation>
        <location evidence="1">Cell membrane</location>
    </subcellularLocation>
</comment>
<evidence type="ECO:0000313" key="11">
    <source>
        <dbReference type="EMBL" id="SHH15653.1"/>
    </source>
</evidence>
<feature type="domain" description="Multidrug resistance protein MdtA-like C-terminal permuted SH3" evidence="10">
    <location>
        <begin position="308"/>
        <end position="366"/>
    </location>
</feature>
<keyword evidence="12" id="KW-1185">Reference proteome</keyword>
<reference evidence="11 12" key="1">
    <citation type="submission" date="2016-11" db="EMBL/GenBank/DDBJ databases">
        <authorList>
            <person name="Jaros S."/>
            <person name="Januszkiewicz K."/>
            <person name="Wedrychowicz H."/>
        </authorList>
    </citation>
    <scope>NUCLEOTIDE SEQUENCE [LARGE SCALE GENOMIC DNA]</scope>
    <source>
        <strain evidence="11 12">CGMCC 1.10190</strain>
    </source>
</reference>
<dbReference type="InterPro" id="IPR058625">
    <property type="entry name" value="MdtA-like_BSH"/>
</dbReference>
<proteinExistence type="inferred from homology"/>
<evidence type="ECO:0000256" key="2">
    <source>
        <dbReference type="ARBA" id="ARBA00009477"/>
    </source>
</evidence>
<dbReference type="Proteomes" id="UP000184226">
    <property type="component" value="Unassembled WGS sequence"/>
</dbReference>
<dbReference type="Gene3D" id="1.10.287.470">
    <property type="entry name" value="Helix hairpin bin"/>
    <property type="match status" value="1"/>
</dbReference>
<dbReference type="EMBL" id="FQXE01000002">
    <property type="protein sequence ID" value="SHH15653.1"/>
    <property type="molecule type" value="Genomic_DNA"/>
</dbReference>
<dbReference type="InterPro" id="IPR058624">
    <property type="entry name" value="MdtA-like_HH"/>
</dbReference>
<keyword evidence="4" id="KW-1003">Cell membrane</keyword>
<keyword evidence="3" id="KW-0813">Transport</keyword>
<evidence type="ECO:0000256" key="1">
    <source>
        <dbReference type="ARBA" id="ARBA00004236"/>
    </source>
</evidence>
<feature type="domain" description="Multidrug resistance protein MdtA-like barrel-sandwich hybrid" evidence="8">
    <location>
        <begin position="74"/>
        <end position="215"/>
    </location>
</feature>
<dbReference type="Pfam" id="PF25967">
    <property type="entry name" value="RND-MFP_C"/>
    <property type="match status" value="1"/>
</dbReference>
<keyword evidence="5" id="KW-0997">Cell inner membrane</keyword>
<evidence type="ECO:0000256" key="6">
    <source>
        <dbReference type="ARBA" id="ARBA00023136"/>
    </source>
</evidence>
<gene>
    <name evidence="11" type="ORF">SAMN04488135_102333</name>
</gene>
<dbReference type="GO" id="GO:1990281">
    <property type="term" value="C:efflux pump complex"/>
    <property type="evidence" value="ECO:0007669"/>
    <property type="project" value="TreeGrafter"/>
</dbReference>
<keyword evidence="6" id="KW-0472">Membrane</keyword>
<evidence type="ECO:0000259" key="9">
    <source>
        <dbReference type="Pfam" id="PF25944"/>
    </source>
</evidence>
<evidence type="ECO:0000259" key="8">
    <source>
        <dbReference type="Pfam" id="PF25917"/>
    </source>
</evidence>
<dbReference type="Gene3D" id="2.40.50.100">
    <property type="match status" value="1"/>
</dbReference>
<dbReference type="Pfam" id="PF25876">
    <property type="entry name" value="HH_MFP_RND"/>
    <property type="match status" value="1"/>
</dbReference>
<comment type="similarity">
    <text evidence="2">Belongs to the membrane fusion protein (MFP) (TC 8.A.1) family.</text>
</comment>
<name>A0A1M5QPZ4_9BURK</name>
<feature type="domain" description="Multidrug resistance protein MdtA-like beta-barrel" evidence="9">
    <location>
        <begin position="220"/>
        <end position="303"/>
    </location>
</feature>
<dbReference type="PANTHER" id="PTHR30469">
    <property type="entry name" value="MULTIDRUG RESISTANCE PROTEIN MDTA"/>
    <property type="match status" value="1"/>
</dbReference>
<dbReference type="Gene3D" id="2.40.30.170">
    <property type="match status" value="1"/>
</dbReference>
<feature type="domain" description="Multidrug resistance protein MdtA-like alpha-helical hairpin" evidence="7">
    <location>
        <begin position="113"/>
        <end position="183"/>
    </location>
</feature>
<dbReference type="SUPFAM" id="SSF111369">
    <property type="entry name" value="HlyD-like secretion proteins"/>
    <property type="match status" value="1"/>
</dbReference>
<evidence type="ECO:0000259" key="10">
    <source>
        <dbReference type="Pfam" id="PF25967"/>
    </source>
</evidence>
<dbReference type="OrthoDB" id="9783047at2"/>
<dbReference type="STRING" id="658167.SAMN04488135_102333"/>
<organism evidence="11 12">
    <name type="scientific">Pollutimonas bauzanensis</name>
    <dbReference type="NCBI Taxonomy" id="658167"/>
    <lineage>
        <taxon>Bacteria</taxon>
        <taxon>Pseudomonadati</taxon>
        <taxon>Pseudomonadota</taxon>
        <taxon>Betaproteobacteria</taxon>
        <taxon>Burkholderiales</taxon>
        <taxon>Alcaligenaceae</taxon>
        <taxon>Pollutimonas</taxon>
    </lineage>
</organism>
<dbReference type="InterPro" id="IPR058627">
    <property type="entry name" value="MdtA-like_C"/>
</dbReference>
<evidence type="ECO:0000259" key="7">
    <source>
        <dbReference type="Pfam" id="PF25876"/>
    </source>
</evidence>
<dbReference type="Pfam" id="PF25944">
    <property type="entry name" value="Beta-barrel_RND"/>
    <property type="match status" value="1"/>
</dbReference>
<dbReference type="InterPro" id="IPR058626">
    <property type="entry name" value="MdtA-like_b-barrel"/>
</dbReference>
<dbReference type="Pfam" id="PF25917">
    <property type="entry name" value="BSH_RND"/>
    <property type="match status" value="1"/>
</dbReference>